<dbReference type="Gene3D" id="2.40.30.20">
    <property type="match status" value="2"/>
</dbReference>
<evidence type="ECO:0000256" key="9">
    <source>
        <dbReference type="ARBA" id="ARBA00022737"/>
    </source>
</evidence>
<comment type="pathway">
    <text evidence="3">Cofactor biosynthesis; riboflavin biosynthesis; riboflavin from 2-hydroxy-3-oxobutyl phosphate and 5-amino-6-(D-ribitylamino)uracil: step 2/2.</text>
</comment>
<dbReference type="AlphaFoldDB" id="A0AA41WFF9"/>
<feature type="domain" description="Lumazine-binding" evidence="12">
    <location>
        <begin position="1"/>
        <end position="96"/>
    </location>
</feature>
<dbReference type="PANTHER" id="PTHR21098">
    <property type="entry name" value="RIBOFLAVIN SYNTHASE ALPHA CHAIN"/>
    <property type="match status" value="1"/>
</dbReference>
<evidence type="ECO:0000256" key="2">
    <source>
        <dbReference type="ARBA" id="ARBA00002803"/>
    </source>
</evidence>
<evidence type="ECO:0000313" key="13">
    <source>
        <dbReference type="EMBL" id="MCM8748431.1"/>
    </source>
</evidence>
<keyword evidence="14" id="KW-1185">Reference proteome</keyword>
<dbReference type="FunFam" id="2.40.30.20:FF:000003">
    <property type="entry name" value="Riboflavin synthase, alpha subunit"/>
    <property type="match status" value="1"/>
</dbReference>
<dbReference type="NCBIfam" id="NF006767">
    <property type="entry name" value="PRK09289.1"/>
    <property type="match status" value="1"/>
</dbReference>
<evidence type="ECO:0000256" key="8">
    <source>
        <dbReference type="ARBA" id="ARBA00022679"/>
    </source>
</evidence>
<comment type="caution">
    <text evidence="13">The sequence shown here is derived from an EMBL/GenBank/DDBJ whole genome shotgun (WGS) entry which is preliminary data.</text>
</comment>
<evidence type="ECO:0000313" key="14">
    <source>
        <dbReference type="Proteomes" id="UP001165306"/>
    </source>
</evidence>
<evidence type="ECO:0000259" key="12">
    <source>
        <dbReference type="PROSITE" id="PS51177"/>
    </source>
</evidence>
<evidence type="ECO:0000256" key="6">
    <source>
        <dbReference type="ARBA" id="ARBA00013950"/>
    </source>
</evidence>
<organism evidence="13 14">
    <name type="scientific">Thermalbibacter longus</name>
    <dbReference type="NCBI Taxonomy" id="2951981"/>
    <lineage>
        <taxon>Bacteria</taxon>
        <taxon>Pseudomonadati</taxon>
        <taxon>Thermomicrobiota</taxon>
        <taxon>Thermomicrobia</taxon>
        <taxon>Thermomicrobiales</taxon>
        <taxon>Thermomicrobiaceae</taxon>
        <taxon>Thermalbibacter</taxon>
    </lineage>
</organism>
<dbReference type="CDD" id="cd00402">
    <property type="entry name" value="Riboflavin_synthase_like"/>
    <property type="match status" value="1"/>
</dbReference>
<accession>A0AA41WFF9</accession>
<dbReference type="PANTHER" id="PTHR21098:SF0">
    <property type="entry name" value="RIBOFLAVIN SYNTHASE"/>
    <property type="match status" value="1"/>
</dbReference>
<dbReference type="FunFam" id="2.40.30.20:FF:000004">
    <property type="entry name" value="Riboflavin synthase, alpha subunit"/>
    <property type="match status" value="1"/>
</dbReference>
<sequence>MFSGIVEEIGTVRALQARGGGAELTIACRAVLEGTRVGDSISVDGVCLTVTRLSEGAFVAGLQPVTLRLSTLGRLRPGDLVNLERSVPAGGRLGGHYVQGHVDGVGRIVALRGEGEALVARIAAPPEVMRYVVERGFIAVDGASLTVAALHDDSFSVSLVYHTQQHITLPRKGVGALVNLEVDVIAKYVERLLGQAPRTGLTMELLRQAGYA</sequence>
<dbReference type="EMBL" id="JAMSLR010000002">
    <property type="protein sequence ID" value="MCM8748431.1"/>
    <property type="molecule type" value="Genomic_DNA"/>
</dbReference>
<dbReference type="RefSeq" id="WP_284056209.1">
    <property type="nucleotide sequence ID" value="NZ_JAMSLR010000002.1"/>
</dbReference>
<keyword evidence="9" id="KW-0677">Repeat</keyword>
<dbReference type="Proteomes" id="UP001165306">
    <property type="component" value="Unassembled WGS sequence"/>
</dbReference>
<dbReference type="PROSITE" id="PS51177">
    <property type="entry name" value="LUMAZINE_BIND"/>
    <property type="match status" value="2"/>
</dbReference>
<keyword evidence="8 13" id="KW-0808">Transferase</keyword>
<dbReference type="GO" id="GO:0009231">
    <property type="term" value="P:riboflavin biosynthetic process"/>
    <property type="evidence" value="ECO:0007669"/>
    <property type="project" value="UniProtKB-KW"/>
</dbReference>
<comment type="subunit">
    <text evidence="4">Homotrimer.</text>
</comment>
<feature type="repeat" description="Lumazine-binding" evidence="11">
    <location>
        <begin position="97"/>
        <end position="193"/>
    </location>
</feature>
<evidence type="ECO:0000256" key="4">
    <source>
        <dbReference type="ARBA" id="ARBA00011233"/>
    </source>
</evidence>
<dbReference type="InterPro" id="IPR001783">
    <property type="entry name" value="Lumazine-bd"/>
</dbReference>
<evidence type="ECO:0000256" key="7">
    <source>
        <dbReference type="ARBA" id="ARBA00022619"/>
    </source>
</evidence>
<dbReference type="InterPro" id="IPR017938">
    <property type="entry name" value="Riboflavin_synthase-like_b-brl"/>
</dbReference>
<comment type="function">
    <text evidence="2">Catalyzes the dismutation of two molecules of 6,7-dimethyl-8-ribityllumazine, resulting in the formation of riboflavin and 5-amino-6-(D-ribitylamino)uracil.</text>
</comment>
<dbReference type="InterPro" id="IPR026017">
    <property type="entry name" value="Lumazine-bd_dom"/>
</dbReference>
<proteinExistence type="predicted"/>
<evidence type="ECO:0000256" key="5">
    <source>
        <dbReference type="ARBA" id="ARBA00012827"/>
    </source>
</evidence>
<evidence type="ECO:0000256" key="1">
    <source>
        <dbReference type="ARBA" id="ARBA00000968"/>
    </source>
</evidence>
<keyword evidence="7" id="KW-0686">Riboflavin biosynthesis</keyword>
<evidence type="ECO:0000256" key="3">
    <source>
        <dbReference type="ARBA" id="ARBA00004887"/>
    </source>
</evidence>
<dbReference type="EC" id="2.5.1.9" evidence="5 10"/>
<reference evidence="13" key="1">
    <citation type="submission" date="2022-06" db="EMBL/GenBank/DDBJ databases">
        <title>CFH 74404 Thermomicrobiaceae sp.</title>
        <authorList>
            <person name="Ming H."/>
            <person name="Li W.-J."/>
            <person name="Zhao Z."/>
        </authorList>
    </citation>
    <scope>NUCLEOTIDE SEQUENCE</scope>
    <source>
        <strain evidence="13">CFH 74404</strain>
    </source>
</reference>
<dbReference type="GO" id="GO:0004746">
    <property type="term" value="F:riboflavin synthase activity"/>
    <property type="evidence" value="ECO:0007669"/>
    <property type="project" value="UniProtKB-UniRule"/>
</dbReference>
<dbReference type="NCBIfam" id="TIGR00187">
    <property type="entry name" value="ribE"/>
    <property type="match status" value="1"/>
</dbReference>
<protein>
    <recommendedName>
        <fullName evidence="6 10">Riboflavin synthase</fullName>
        <ecNumber evidence="5 10">2.5.1.9</ecNumber>
    </recommendedName>
</protein>
<name>A0AA41WFF9_9BACT</name>
<feature type="repeat" description="Lumazine-binding" evidence="11">
    <location>
        <begin position="1"/>
        <end position="96"/>
    </location>
</feature>
<evidence type="ECO:0000256" key="10">
    <source>
        <dbReference type="NCBIfam" id="TIGR00187"/>
    </source>
</evidence>
<dbReference type="SUPFAM" id="SSF63380">
    <property type="entry name" value="Riboflavin synthase domain-like"/>
    <property type="match status" value="2"/>
</dbReference>
<dbReference type="InterPro" id="IPR023366">
    <property type="entry name" value="ATP_synth_asu-like_sf"/>
</dbReference>
<dbReference type="PIRSF" id="PIRSF000498">
    <property type="entry name" value="Riboflavin_syn_A"/>
    <property type="match status" value="1"/>
</dbReference>
<dbReference type="Pfam" id="PF00677">
    <property type="entry name" value="Lum_binding"/>
    <property type="match status" value="2"/>
</dbReference>
<evidence type="ECO:0000256" key="11">
    <source>
        <dbReference type="PROSITE-ProRule" id="PRU00524"/>
    </source>
</evidence>
<comment type="catalytic activity">
    <reaction evidence="1">
        <text>2 6,7-dimethyl-8-(1-D-ribityl)lumazine + H(+) = 5-amino-6-(D-ribitylamino)uracil + riboflavin</text>
        <dbReference type="Rhea" id="RHEA:20772"/>
        <dbReference type="ChEBI" id="CHEBI:15378"/>
        <dbReference type="ChEBI" id="CHEBI:15934"/>
        <dbReference type="ChEBI" id="CHEBI:57986"/>
        <dbReference type="ChEBI" id="CHEBI:58201"/>
        <dbReference type="EC" id="2.5.1.9"/>
    </reaction>
</comment>
<gene>
    <name evidence="13" type="ORF">NET02_04675</name>
</gene>
<feature type="domain" description="Lumazine-binding" evidence="12">
    <location>
        <begin position="97"/>
        <end position="193"/>
    </location>
</feature>